<protein>
    <submittedName>
        <fullName evidence="1">Uncharacterized protein</fullName>
    </submittedName>
</protein>
<comment type="caution">
    <text evidence="1">The sequence shown here is derived from an EMBL/GenBank/DDBJ whole genome shotgun (WGS) entry which is preliminary data.</text>
</comment>
<dbReference type="Proteomes" id="UP000309038">
    <property type="component" value="Unassembled WGS sequence"/>
</dbReference>
<sequence length="152" mass="17118">MATTTSGCLIDIPNDPSIEETARAWNPYDWLKQGKVYPSNDTPPVVLAGRQQTLSLCPKHTVLLPEQQLSIIDLLRLDLPTQPSVLVVQQAMSWFHTMEPNEDIRNVCSRPLPPVKVIQDLQKAFGQAWFDGAQSIIDPHHTHSRLPLFCLE</sequence>
<name>A0A4S4K5N7_9APHY</name>
<reference evidence="1 2" key="1">
    <citation type="submission" date="2019-02" db="EMBL/GenBank/DDBJ databases">
        <title>Genome sequencing of the rare red list fungi Phlebia centrifuga.</title>
        <authorList>
            <person name="Buettner E."/>
            <person name="Kellner H."/>
        </authorList>
    </citation>
    <scope>NUCLEOTIDE SEQUENCE [LARGE SCALE GENOMIC DNA]</scope>
    <source>
        <strain evidence="1 2">DSM 108282</strain>
    </source>
</reference>
<gene>
    <name evidence="1" type="ORF">EW026_g8062</name>
</gene>
<proteinExistence type="predicted"/>
<evidence type="ECO:0000313" key="1">
    <source>
        <dbReference type="EMBL" id="THG93068.1"/>
    </source>
</evidence>
<dbReference type="EMBL" id="SGPJ01000791">
    <property type="protein sequence ID" value="THG93068.1"/>
    <property type="molecule type" value="Genomic_DNA"/>
</dbReference>
<evidence type="ECO:0000313" key="2">
    <source>
        <dbReference type="Proteomes" id="UP000309038"/>
    </source>
</evidence>
<accession>A0A4S4K5N7</accession>
<organism evidence="1 2">
    <name type="scientific">Hermanssonia centrifuga</name>
    <dbReference type="NCBI Taxonomy" id="98765"/>
    <lineage>
        <taxon>Eukaryota</taxon>
        <taxon>Fungi</taxon>
        <taxon>Dikarya</taxon>
        <taxon>Basidiomycota</taxon>
        <taxon>Agaricomycotina</taxon>
        <taxon>Agaricomycetes</taxon>
        <taxon>Polyporales</taxon>
        <taxon>Meruliaceae</taxon>
        <taxon>Hermanssonia</taxon>
    </lineage>
</organism>
<keyword evidence="2" id="KW-1185">Reference proteome</keyword>
<dbReference type="AlphaFoldDB" id="A0A4S4K5N7"/>